<dbReference type="PANTHER" id="PTHR10851">
    <property type="entry name" value="PYRIDOXINE-5-PHOSPHATE OXIDASE"/>
    <property type="match status" value="1"/>
</dbReference>
<dbReference type="EC" id="1.4.3.5" evidence="7"/>
<dbReference type="InterPro" id="IPR011576">
    <property type="entry name" value="Pyridox_Oxase_N"/>
</dbReference>
<evidence type="ECO:0000256" key="2">
    <source>
        <dbReference type="ARBA" id="ARBA00003691"/>
    </source>
</evidence>
<dbReference type="InterPro" id="IPR000659">
    <property type="entry name" value="Pyridox_Oxase"/>
</dbReference>
<dbReference type="UniPathway" id="UPA01068">
    <property type="reaction ID" value="UER00304"/>
</dbReference>
<dbReference type="InterPro" id="IPR012349">
    <property type="entry name" value="Split_barrel_FMN-bd"/>
</dbReference>
<evidence type="ECO:0000256" key="5">
    <source>
        <dbReference type="ARBA" id="ARBA00007301"/>
    </source>
</evidence>
<evidence type="ECO:0000313" key="19">
    <source>
        <dbReference type="Proteomes" id="UP000256328"/>
    </source>
</evidence>
<evidence type="ECO:0000256" key="1">
    <source>
        <dbReference type="ARBA" id="ARBA00001917"/>
    </source>
</evidence>
<dbReference type="GO" id="GO:0004733">
    <property type="term" value="F:pyridoxamine phosphate oxidase activity"/>
    <property type="evidence" value="ECO:0007669"/>
    <property type="project" value="UniProtKB-EC"/>
</dbReference>
<reference evidence="18 19" key="1">
    <citation type="journal article" date="2018" name="IMA Fungus">
        <title>IMA Genome-F 9: Draft genome sequence of Annulohypoxylon stygium, Aspergillus mulundensis, Berkeleyomyces basicola (syn. Thielaviopsis basicola), Ceratocystis smalleyi, two Cercospora beticola strains, Coleophoma cylindrospora, Fusarium fracticaudum, Phialophora cf. hyalina, and Morchella septimelata.</title>
        <authorList>
            <person name="Wingfield B.D."/>
            <person name="Bills G.F."/>
            <person name="Dong Y."/>
            <person name="Huang W."/>
            <person name="Nel W.J."/>
            <person name="Swalarsk-Parry B.S."/>
            <person name="Vaghefi N."/>
            <person name="Wilken P.M."/>
            <person name="An Z."/>
            <person name="de Beer Z.W."/>
            <person name="De Vos L."/>
            <person name="Chen L."/>
            <person name="Duong T.A."/>
            <person name="Gao Y."/>
            <person name="Hammerbacher A."/>
            <person name="Kikkert J.R."/>
            <person name="Li Y."/>
            <person name="Li H."/>
            <person name="Li K."/>
            <person name="Li Q."/>
            <person name="Liu X."/>
            <person name="Ma X."/>
            <person name="Naidoo K."/>
            <person name="Pethybridge S.J."/>
            <person name="Sun J."/>
            <person name="Steenkamp E.T."/>
            <person name="van der Nest M.A."/>
            <person name="van Wyk S."/>
            <person name="Wingfield M.J."/>
            <person name="Xiong C."/>
            <person name="Yue Q."/>
            <person name="Zhang X."/>
        </authorList>
    </citation>
    <scope>NUCLEOTIDE SEQUENCE [LARGE SCALE GENOMIC DNA]</scope>
    <source>
        <strain evidence="18 19">BP5796</strain>
    </source>
</reference>
<dbReference type="InterPro" id="IPR019740">
    <property type="entry name" value="Pyridox_Oxase_CS"/>
</dbReference>
<dbReference type="Pfam" id="PF01243">
    <property type="entry name" value="PNPOx_N"/>
    <property type="match status" value="1"/>
</dbReference>
<name>A0A3D8S3W1_9HELO</name>
<keyword evidence="9" id="KW-0288">FMN</keyword>
<dbReference type="GO" id="GO:0010181">
    <property type="term" value="F:FMN binding"/>
    <property type="evidence" value="ECO:0007669"/>
    <property type="project" value="InterPro"/>
</dbReference>
<keyword evidence="8" id="KW-0285">Flavoprotein</keyword>
<sequence length="269" mass="30982">MALHPPQETSKLIFAPANDKTNAQADQYTKGALERTQLDANPLTQFHSWFSHAQQHGVHQPETVCLSTASLPSGRVSARMVYLKELDPKGFVIYSNFGTSKKAADVASNPWASLTFWWRELERQVRVEGRVERLTSAESQVYYDTRIRGSRIGAWASQQSRVLKGREELEQQVKEIEEKFEGQEKIPVPEFWGGLRIVPEMVEFWQGRESRLHDRFVYSKEGEEWKIERADRTHFSSLLAKAALLPSSYIDECFDAGWLTFRAEDERKT</sequence>
<organism evidence="18 19">
    <name type="scientific">Coleophoma crateriformis</name>
    <dbReference type="NCBI Taxonomy" id="565419"/>
    <lineage>
        <taxon>Eukaryota</taxon>
        <taxon>Fungi</taxon>
        <taxon>Dikarya</taxon>
        <taxon>Ascomycota</taxon>
        <taxon>Pezizomycotina</taxon>
        <taxon>Leotiomycetes</taxon>
        <taxon>Helotiales</taxon>
        <taxon>Dermateaceae</taxon>
        <taxon>Coleophoma</taxon>
    </lineage>
</organism>
<evidence type="ECO:0000256" key="3">
    <source>
        <dbReference type="ARBA" id="ARBA00004738"/>
    </source>
</evidence>
<comment type="catalytic activity">
    <reaction evidence="12">
        <text>pyridoxamine 5'-phosphate + O2 + H2O = pyridoxal 5'-phosphate + H2O2 + NH4(+)</text>
        <dbReference type="Rhea" id="RHEA:15817"/>
        <dbReference type="ChEBI" id="CHEBI:15377"/>
        <dbReference type="ChEBI" id="CHEBI:15379"/>
        <dbReference type="ChEBI" id="CHEBI:16240"/>
        <dbReference type="ChEBI" id="CHEBI:28938"/>
        <dbReference type="ChEBI" id="CHEBI:58451"/>
        <dbReference type="ChEBI" id="CHEBI:597326"/>
        <dbReference type="EC" id="1.4.3.5"/>
    </reaction>
</comment>
<dbReference type="SUPFAM" id="SSF50475">
    <property type="entry name" value="FMN-binding split barrel"/>
    <property type="match status" value="1"/>
</dbReference>
<evidence type="ECO:0000259" key="17">
    <source>
        <dbReference type="Pfam" id="PF10590"/>
    </source>
</evidence>
<dbReference type="Gene3D" id="2.30.110.10">
    <property type="entry name" value="Electron Transport, Fmn-binding Protein, Chain A"/>
    <property type="match status" value="1"/>
</dbReference>
<evidence type="ECO:0000256" key="4">
    <source>
        <dbReference type="ARBA" id="ARBA00005037"/>
    </source>
</evidence>
<keyword evidence="10" id="KW-0560">Oxidoreductase</keyword>
<evidence type="ECO:0000256" key="11">
    <source>
        <dbReference type="ARBA" id="ARBA00023096"/>
    </source>
</evidence>
<dbReference type="PANTHER" id="PTHR10851:SF0">
    <property type="entry name" value="PYRIDOXINE-5'-PHOSPHATE OXIDASE"/>
    <property type="match status" value="1"/>
</dbReference>
<dbReference type="FunFam" id="2.30.110.10:FF:000010">
    <property type="entry name" value="Pyridoxine phosphate oxidase"/>
    <property type="match status" value="1"/>
</dbReference>
<dbReference type="GO" id="GO:0008615">
    <property type="term" value="P:pyridoxine biosynthetic process"/>
    <property type="evidence" value="ECO:0007669"/>
    <property type="project" value="UniProtKB-KW"/>
</dbReference>
<dbReference type="OrthoDB" id="303614at2759"/>
<dbReference type="Proteomes" id="UP000256328">
    <property type="component" value="Unassembled WGS sequence"/>
</dbReference>
<feature type="domain" description="Pyridoxine 5'-phosphate oxidase dimerisation C-terminal" evidence="17">
    <location>
        <begin position="192"/>
        <end position="229"/>
    </location>
</feature>
<dbReference type="Pfam" id="PF10590">
    <property type="entry name" value="PNP_phzG_C"/>
    <property type="match status" value="1"/>
</dbReference>
<dbReference type="PROSITE" id="PS01064">
    <property type="entry name" value="PYRIDOX_OXIDASE"/>
    <property type="match status" value="1"/>
</dbReference>
<evidence type="ECO:0000256" key="7">
    <source>
        <dbReference type="ARBA" id="ARBA00012801"/>
    </source>
</evidence>
<evidence type="ECO:0000256" key="15">
    <source>
        <dbReference type="SAM" id="Coils"/>
    </source>
</evidence>
<evidence type="ECO:0000256" key="9">
    <source>
        <dbReference type="ARBA" id="ARBA00022643"/>
    </source>
</evidence>
<comment type="function">
    <text evidence="2">Catalyzes the oxidation of either pyridoxine 5'-phosphate (PNP) or pyridoxamine 5'-phosphate (PMP) into pyridoxal 5'-phosphate (PLP).</text>
</comment>
<dbReference type="NCBIfam" id="TIGR00558">
    <property type="entry name" value="pdxH"/>
    <property type="match status" value="1"/>
</dbReference>
<dbReference type="AlphaFoldDB" id="A0A3D8S3W1"/>
<gene>
    <name evidence="18" type="ORF">BP5796_05646</name>
</gene>
<keyword evidence="19" id="KW-1185">Reference proteome</keyword>
<comment type="pathway">
    <text evidence="4">Cofactor metabolism; pyridoxal 5'-phosphate salvage; pyridoxal 5'-phosphate from pyridoxine 5'-phosphate: step 1/1.</text>
</comment>
<comment type="cofactor">
    <cofactor evidence="1">
        <name>FMN</name>
        <dbReference type="ChEBI" id="CHEBI:58210"/>
    </cofactor>
</comment>
<comment type="catalytic activity">
    <reaction evidence="13">
        <text>pyridoxine 5'-phosphate + O2 = pyridoxal 5'-phosphate + H2O2</text>
        <dbReference type="Rhea" id="RHEA:15149"/>
        <dbReference type="ChEBI" id="CHEBI:15379"/>
        <dbReference type="ChEBI" id="CHEBI:16240"/>
        <dbReference type="ChEBI" id="CHEBI:58589"/>
        <dbReference type="ChEBI" id="CHEBI:597326"/>
        <dbReference type="EC" id="1.4.3.5"/>
    </reaction>
</comment>
<feature type="coiled-coil region" evidence="15">
    <location>
        <begin position="159"/>
        <end position="186"/>
    </location>
</feature>
<proteinExistence type="inferred from homology"/>
<dbReference type="NCBIfam" id="NF004231">
    <property type="entry name" value="PRK05679.1"/>
    <property type="match status" value="1"/>
</dbReference>
<feature type="domain" description="Pyridoxamine 5'-phosphate oxidase N-terminal" evidence="16">
    <location>
        <begin position="53"/>
        <end position="178"/>
    </location>
</feature>
<accession>A0A3D8S3W1</accession>
<keyword evidence="15" id="KW-0175">Coiled coil</keyword>
<comment type="pathway">
    <text evidence="3">Cofactor metabolism; pyridoxal 5'-phosphate salvage; pyridoxal 5'-phosphate from pyridoxamine 5'-phosphate: step 1/1.</text>
</comment>
<evidence type="ECO:0000256" key="10">
    <source>
        <dbReference type="ARBA" id="ARBA00023002"/>
    </source>
</evidence>
<evidence type="ECO:0000256" key="13">
    <source>
        <dbReference type="ARBA" id="ARBA00052480"/>
    </source>
</evidence>
<evidence type="ECO:0000256" key="8">
    <source>
        <dbReference type="ARBA" id="ARBA00022630"/>
    </source>
</evidence>
<dbReference type="InterPro" id="IPR019576">
    <property type="entry name" value="Pyridoxamine_oxidase_dimer_C"/>
</dbReference>
<dbReference type="EMBL" id="PDLN01000007">
    <property type="protein sequence ID" value="RDW80948.1"/>
    <property type="molecule type" value="Genomic_DNA"/>
</dbReference>
<evidence type="ECO:0000256" key="12">
    <source>
        <dbReference type="ARBA" id="ARBA00050700"/>
    </source>
</evidence>
<comment type="caution">
    <text evidence="18">The sequence shown here is derived from an EMBL/GenBank/DDBJ whole genome shotgun (WGS) entry which is preliminary data.</text>
</comment>
<comment type="similarity">
    <text evidence="5">Belongs to the pyridoxamine 5'-phosphate oxidase family.</text>
</comment>
<evidence type="ECO:0000256" key="6">
    <source>
        <dbReference type="ARBA" id="ARBA00011738"/>
    </source>
</evidence>
<evidence type="ECO:0000259" key="16">
    <source>
        <dbReference type="Pfam" id="PF01243"/>
    </source>
</evidence>
<evidence type="ECO:0000313" key="18">
    <source>
        <dbReference type="EMBL" id="RDW80948.1"/>
    </source>
</evidence>
<keyword evidence="11" id="KW-0664">Pyridoxine biosynthesis</keyword>
<comment type="subunit">
    <text evidence="6">Homodimer.</text>
</comment>
<protein>
    <recommendedName>
        <fullName evidence="7">pyridoxal 5'-phosphate synthase</fullName>
        <ecNumber evidence="7">1.4.3.5</ecNumber>
    </recommendedName>
    <alternativeName>
        <fullName evidence="14">PNP/PMP oxidase</fullName>
    </alternativeName>
</protein>
<evidence type="ECO:0000256" key="14">
    <source>
        <dbReference type="ARBA" id="ARBA00083138"/>
    </source>
</evidence>
<dbReference type="HAMAP" id="MF_01629">
    <property type="entry name" value="PdxH"/>
    <property type="match status" value="1"/>
</dbReference>